<dbReference type="InterPro" id="IPR036249">
    <property type="entry name" value="Thioredoxin-like_sf"/>
</dbReference>
<dbReference type="Gene3D" id="1.50.10.10">
    <property type="match status" value="1"/>
</dbReference>
<dbReference type="Pfam" id="PF03190">
    <property type="entry name" value="Thioredox_DsbH"/>
    <property type="match status" value="1"/>
</dbReference>
<dbReference type="GO" id="GO:0005975">
    <property type="term" value="P:carbohydrate metabolic process"/>
    <property type="evidence" value="ECO:0007669"/>
    <property type="project" value="InterPro"/>
</dbReference>
<protein>
    <submittedName>
        <fullName evidence="2">Thioredoxin domain-containing protein</fullName>
    </submittedName>
</protein>
<dbReference type="PANTHER" id="PTHR42899:SF1">
    <property type="entry name" value="SPERMATOGENESIS-ASSOCIATED PROTEIN 20"/>
    <property type="match status" value="1"/>
</dbReference>
<dbReference type="SUPFAM" id="SSF48208">
    <property type="entry name" value="Six-hairpin glycosidases"/>
    <property type="match status" value="1"/>
</dbReference>
<proteinExistence type="predicted"/>
<dbReference type="InterPro" id="IPR008928">
    <property type="entry name" value="6-hairpin_glycosidase_sf"/>
</dbReference>
<dbReference type="PANTHER" id="PTHR42899">
    <property type="entry name" value="SPERMATOGENESIS-ASSOCIATED PROTEIN 20"/>
    <property type="match status" value="1"/>
</dbReference>
<name>A0AAW9RGS8_9GAMM</name>
<dbReference type="CDD" id="cd02955">
    <property type="entry name" value="SSP411"/>
    <property type="match status" value="1"/>
</dbReference>
<dbReference type="Gene3D" id="3.40.30.10">
    <property type="entry name" value="Glutaredoxin"/>
    <property type="match status" value="1"/>
</dbReference>
<feature type="domain" description="Spermatogenesis-associated protein 20-like TRX" evidence="1">
    <location>
        <begin position="2"/>
        <end position="163"/>
    </location>
</feature>
<evidence type="ECO:0000313" key="2">
    <source>
        <dbReference type="EMBL" id="MEJ8569362.1"/>
    </source>
</evidence>
<dbReference type="RefSeq" id="WP_354696685.1">
    <property type="nucleotide sequence ID" value="NZ_JAZHOG010000013.1"/>
</dbReference>
<dbReference type="AlphaFoldDB" id="A0AAW9RGS8"/>
<keyword evidence="3" id="KW-1185">Reference proteome</keyword>
<evidence type="ECO:0000259" key="1">
    <source>
        <dbReference type="Pfam" id="PF03190"/>
    </source>
</evidence>
<dbReference type="InterPro" id="IPR004879">
    <property type="entry name" value="Ssp411-like_TRX"/>
</dbReference>
<dbReference type="SUPFAM" id="SSF52833">
    <property type="entry name" value="Thioredoxin-like"/>
    <property type="match status" value="1"/>
</dbReference>
<dbReference type="EMBL" id="JAZHOG010000013">
    <property type="protein sequence ID" value="MEJ8569362.1"/>
    <property type="molecule type" value="Genomic_DNA"/>
</dbReference>
<gene>
    <name evidence="2" type="ORF">V3330_17180</name>
</gene>
<accession>A0AAW9RGS8</accession>
<dbReference type="InterPro" id="IPR024705">
    <property type="entry name" value="Ssp411"/>
</dbReference>
<reference evidence="2 3" key="1">
    <citation type="submission" date="2024-02" db="EMBL/GenBank/DDBJ databases">
        <title>A novel Wenzhouxiangellaceae bacterium, isolated from coastal sediments.</title>
        <authorList>
            <person name="Du Z.-J."/>
            <person name="Ye Y.-Q."/>
            <person name="Zhang X.-Y."/>
        </authorList>
    </citation>
    <scope>NUCLEOTIDE SEQUENCE [LARGE SCALE GENOMIC DNA]</scope>
    <source>
        <strain evidence="2 3">CH-27</strain>
    </source>
</reference>
<dbReference type="InterPro" id="IPR012341">
    <property type="entry name" value="6hp_glycosidase-like_sf"/>
</dbReference>
<evidence type="ECO:0000313" key="3">
    <source>
        <dbReference type="Proteomes" id="UP001359886"/>
    </source>
</evidence>
<dbReference type="PIRSF" id="PIRSF006402">
    <property type="entry name" value="UCP006402_thioredoxin"/>
    <property type="match status" value="1"/>
</dbReference>
<sequence length="680" mass="75608">MTNRLIQESSPYLQQHADNPVDWYPWCEEALQRARDENRPILLSIGYAACHWCHVMAHESFEDAETAALMNRHFINIKVDREERPDLDGIYMSATTAMTGQGGWPMTVFLTPDGRPFYCGTYYPKEPRYGMPSFRQLLNGVADAWANRREDVDSTAEQVTRHLAQAGETAAAGRIDSADLDLAVEGLKQSFDPKQGGFGGAPKFPQPMVLDFLLREQVRTGSNEALHMARFTLERMADGGIHDHLGGGFARYATDAGWLVPHFEKMLYDNAQLARSYLHLWQVTGEAGFRAVAESTLAYVARDLCHEAGGFYSSEDADSEGEEGRFYVWQADEIRRLLGDDADAFMRLYGVSEEGNWEGSNILHRAGDSSELAAQAGLSPEAFDARMNQCRGILFDAREQRVRPGLDDKVLTAWNGLMLTAYAEAGRFLGRPDLLETAIRNATFLRTHLRRDDGRLWRAWKDGVGPRHNAYLEDYACLCEGLLALYEATFDESWYLWARELAGHIQTHFADPEGAGFYDTSDDHERLIVRPRDLQDNAMPSGNAKAAMVLFRLGLLSGESRWLAMAEAALARVSEIATRHPGGFGEWLKVASFTQGRPRELAVIGDRPDIDAFLAAADELFRPNLVVAAGSPDAAHQVPLLRDRSLVGGQPAAYLCERFTCQTPVTDAGALRELLSAAGT</sequence>
<dbReference type="Proteomes" id="UP001359886">
    <property type="component" value="Unassembled WGS sequence"/>
</dbReference>
<comment type="caution">
    <text evidence="2">The sequence shown here is derived from an EMBL/GenBank/DDBJ whole genome shotgun (WGS) entry which is preliminary data.</text>
</comment>
<organism evidence="2 3">
    <name type="scientific">Elongatibacter sediminis</name>
    <dbReference type="NCBI Taxonomy" id="3119006"/>
    <lineage>
        <taxon>Bacteria</taxon>
        <taxon>Pseudomonadati</taxon>
        <taxon>Pseudomonadota</taxon>
        <taxon>Gammaproteobacteria</taxon>
        <taxon>Chromatiales</taxon>
        <taxon>Wenzhouxiangellaceae</taxon>
        <taxon>Elongatibacter</taxon>
    </lineage>
</organism>